<evidence type="ECO:0000313" key="3">
    <source>
        <dbReference type="Proteomes" id="UP001501706"/>
    </source>
</evidence>
<sequence length="269" mass="29301">MSDVNEPFISGLVSVVMPAYNSAATLAAAIESVLAQEYGELELYVVDDHSIDATRRLAEAFAKKDARVRVLSTDSGKGVAPARNTALRRCRGEFVAFIDADDRWDPEKLRVQLAALSDSGLALAATSYRVVDQHGADCGLVRIDGTAGYGDLLKGNVLGCSTVVVDRTRTGTFLMPEEVNEDYLTWLALTKKYGPALCVRQVLATYTKSSASLSGSKLRAAQWQWRVYREVLKFSAVRSAYLFAHYACRGVGKHFFSGRSAERPSSNSA</sequence>
<dbReference type="RefSeq" id="WP_343927671.1">
    <property type="nucleotide sequence ID" value="NZ_BAAAEN010000009.1"/>
</dbReference>
<proteinExistence type="predicted"/>
<name>A0ABN1BZD4_9BURK</name>
<feature type="domain" description="Glycosyltransferase 2-like" evidence="1">
    <location>
        <begin position="14"/>
        <end position="141"/>
    </location>
</feature>
<dbReference type="CDD" id="cd00761">
    <property type="entry name" value="Glyco_tranf_GTA_type"/>
    <property type="match status" value="1"/>
</dbReference>
<dbReference type="InterPro" id="IPR050834">
    <property type="entry name" value="Glycosyltransf_2"/>
</dbReference>
<dbReference type="InterPro" id="IPR029044">
    <property type="entry name" value="Nucleotide-diphossugar_trans"/>
</dbReference>
<comment type="caution">
    <text evidence="2">The sequence shown here is derived from an EMBL/GenBank/DDBJ whole genome shotgun (WGS) entry which is preliminary data.</text>
</comment>
<organism evidence="2 3">
    <name type="scientific">Pigmentiphaga daeguensis</name>
    <dbReference type="NCBI Taxonomy" id="414049"/>
    <lineage>
        <taxon>Bacteria</taxon>
        <taxon>Pseudomonadati</taxon>
        <taxon>Pseudomonadota</taxon>
        <taxon>Betaproteobacteria</taxon>
        <taxon>Burkholderiales</taxon>
        <taxon>Alcaligenaceae</taxon>
        <taxon>Pigmentiphaga</taxon>
    </lineage>
</organism>
<dbReference type="Pfam" id="PF00535">
    <property type="entry name" value="Glycos_transf_2"/>
    <property type="match status" value="1"/>
</dbReference>
<dbReference type="PANTHER" id="PTHR43685:SF2">
    <property type="entry name" value="GLYCOSYLTRANSFERASE 2-LIKE DOMAIN-CONTAINING PROTEIN"/>
    <property type="match status" value="1"/>
</dbReference>
<dbReference type="Gene3D" id="3.90.550.10">
    <property type="entry name" value="Spore Coat Polysaccharide Biosynthesis Protein SpsA, Chain A"/>
    <property type="match status" value="1"/>
</dbReference>
<dbReference type="EMBL" id="BAAAEN010000009">
    <property type="protein sequence ID" value="GAA0508636.1"/>
    <property type="molecule type" value="Genomic_DNA"/>
</dbReference>
<accession>A0ABN1BZD4</accession>
<keyword evidence="3" id="KW-1185">Reference proteome</keyword>
<reference evidence="2 3" key="1">
    <citation type="journal article" date="2019" name="Int. J. Syst. Evol. Microbiol.">
        <title>The Global Catalogue of Microorganisms (GCM) 10K type strain sequencing project: providing services to taxonomists for standard genome sequencing and annotation.</title>
        <authorList>
            <consortium name="The Broad Institute Genomics Platform"/>
            <consortium name="The Broad Institute Genome Sequencing Center for Infectious Disease"/>
            <person name="Wu L."/>
            <person name="Ma J."/>
        </authorList>
    </citation>
    <scope>NUCLEOTIDE SEQUENCE [LARGE SCALE GENOMIC DNA]</scope>
    <source>
        <strain evidence="2 3">JCM 14330</strain>
    </source>
</reference>
<dbReference type="Proteomes" id="UP001501706">
    <property type="component" value="Unassembled WGS sequence"/>
</dbReference>
<protein>
    <submittedName>
        <fullName evidence="2">Glycosyltransferase family 2 protein</fullName>
    </submittedName>
</protein>
<gene>
    <name evidence="2" type="ORF">GCM10009097_27200</name>
</gene>
<dbReference type="InterPro" id="IPR001173">
    <property type="entry name" value="Glyco_trans_2-like"/>
</dbReference>
<dbReference type="PANTHER" id="PTHR43685">
    <property type="entry name" value="GLYCOSYLTRANSFERASE"/>
    <property type="match status" value="1"/>
</dbReference>
<dbReference type="SUPFAM" id="SSF53448">
    <property type="entry name" value="Nucleotide-diphospho-sugar transferases"/>
    <property type="match status" value="1"/>
</dbReference>
<evidence type="ECO:0000313" key="2">
    <source>
        <dbReference type="EMBL" id="GAA0508636.1"/>
    </source>
</evidence>
<evidence type="ECO:0000259" key="1">
    <source>
        <dbReference type="Pfam" id="PF00535"/>
    </source>
</evidence>